<keyword evidence="1" id="KW-0732">Signal</keyword>
<dbReference type="EMBL" id="BJTG01000009">
    <property type="protein sequence ID" value="GEJ58813.1"/>
    <property type="molecule type" value="Genomic_DNA"/>
</dbReference>
<dbReference type="Proteomes" id="UP000503640">
    <property type="component" value="Unassembled WGS sequence"/>
</dbReference>
<reference evidence="3" key="1">
    <citation type="journal article" date="2020" name="Appl. Environ. Microbiol.">
        <title>Diazotrophic Anaeromyxobacter Isolates from Soils.</title>
        <authorList>
            <person name="Masuda Y."/>
            <person name="Yamanaka H."/>
            <person name="Xu Z.X."/>
            <person name="Shiratori Y."/>
            <person name="Aono T."/>
            <person name="Amachi S."/>
            <person name="Senoo K."/>
            <person name="Itoh H."/>
        </authorList>
    </citation>
    <scope>NUCLEOTIDE SEQUENCE [LARGE SCALE GENOMIC DNA]</scope>
    <source>
        <strain evidence="3">R267</strain>
    </source>
</reference>
<evidence type="ECO:0000313" key="2">
    <source>
        <dbReference type="EMBL" id="GEJ58813.1"/>
    </source>
</evidence>
<name>A0A7I9VQW9_9BACT</name>
<feature type="signal peptide" evidence="1">
    <location>
        <begin position="1"/>
        <end position="35"/>
    </location>
</feature>
<comment type="caution">
    <text evidence="2">The sequence shown here is derived from an EMBL/GenBank/DDBJ whole genome shotgun (WGS) entry which is preliminary data.</text>
</comment>
<evidence type="ECO:0000256" key="1">
    <source>
        <dbReference type="SAM" id="SignalP"/>
    </source>
</evidence>
<accession>A0A7I9VQW9</accession>
<feature type="chain" id="PRO_5029451246" description="Lipoprotein" evidence="1">
    <location>
        <begin position="36"/>
        <end position="157"/>
    </location>
</feature>
<evidence type="ECO:0008006" key="4">
    <source>
        <dbReference type="Google" id="ProtNLM"/>
    </source>
</evidence>
<sequence>MNSGPARASVRSPTLEMTMKRLLLVLALAPVALLAACGGTACTSTAATPQNTGSPSCNLAAGQTVTVSVALCGKCTDTSPSCQAEFVNNEVEIAPTVQQCQEQAGCNIAAGCDVTSPHATCSLTIPAGTTGSVPLRLIADNTYSGTVTIGSGTSCSL</sequence>
<gene>
    <name evidence="2" type="ORF">AMYX_35540</name>
</gene>
<evidence type="ECO:0000313" key="3">
    <source>
        <dbReference type="Proteomes" id="UP000503640"/>
    </source>
</evidence>
<proteinExistence type="predicted"/>
<protein>
    <recommendedName>
        <fullName evidence="4">Lipoprotein</fullName>
    </recommendedName>
</protein>
<dbReference type="AlphaFoldDB" id="A0A7I9VQW9"/>
<organism evidence="2 3">
    <name type="scientific">Anaeromyxobacter diazotrophicus</name>
    <dbReference type="NCBI Taxonomy" id="2590199"/>
    <lineage>
        <taxon>Bacteria</taxon>
        <taxon>Pseudomonadati</taxon>
        <taxon>Myxococcota</taxon>
        <taxon>Myxococcia</taxon>
        <taxon>Myxococcales</taxon>
        <taxon>Cystobacterineae</taxon>
        <taxon>Anaeromyxobacteraceae</taxon>
        <taxon>Anaeromyxobacter</taxon>
    </lineage>
</organism>
<keyword evidence="3" id="KW-1185">Reference proteome</keyword>